<evidence type="ECO:0000256" key="1">
    <source>
        <dbReference type="ARBA" id="ARBA00005534"/>
    </source>
</evidence>
<dbReference type="PIRSF" id="PIRSF004681">
    <property type="entry name" value="UCP004681"/>
    <property type="match status" value="1"/>
</dbReference>
<keyword evidence="3" id="KW-1185">Reference proteome</keyword>
<dbReference type="NCBIfam" id="TIGR00149">
    <property type="entry name" value="TIGR00149_YjbQ"/>
    <property type="match status" value="1"/>
</dbReference>
<dbReference type="EMBL" id="CYPS01000057">
    <property type="protein sequence ID" value="CUH44736.1"/>
    <property type="molecule type" value="Genomic_DNA"/>
</dbReference>
<dbReference type="Gene3D" id="2.60.120.460">
    <property type="entry name" value="YjbQ-like"/>
    <property type="match status" value="1"/>
</dbReference>
<dbReference type="InterPro" id="IPR035917">
    <property type="entry name" value="YjbQ-like_sf"/>
</dbReference>
<evidence type="ECO:0000313" key="2">
    <source>
        <dbReference type="EMBL" id="CUH44736.1"/>
    </source>
</evidence>
<proteinExistence type="inferred from homology"/>
<evidence type="ECO:0000313" key="3">
    <source>
        <dbReference type="Proteomes" id="UP000050786"/>
    </source>
</evidence>
<organism evidence="2 3">
    <name type="scientific">Ruegeria atlantica</name>
    <dbReference type="NCBI Taxonomy" id="81569"/>
    <lineage>
        <taxon>Bacteria</taxon>
        <taxon>Pseudomonadati</taxon>
        <taxon>Pseudomonadota</taxon>
        <taxon>Alphaproteobacteria</taxon>
        <taxon>Rhodobacterales</taxon>
        <taxon>Roseobacteraceae</taxon>
        <taxon>Ruegeria</taxon>
    </lineage>
</organism>
<protein>
    <submittedName>
        <fullName evidence="2">Secondary thiamine-phosphate synthase enzyme</fullName>
    </submittedName>
</protein>
<dbReference type="InterPro" id="IPR001602">
    <property type="entry name" value="UPF0047_YjbQ-like"/>
</dbReference>
<gene>
    <name evidence="2" type="ORF">RUM4293_03642</name>
</gene>
<dbReference type="PANTHER" id="PTHR30615:SF8">
    <property type="entry name" value="UPF0047 PROTEIN C4A8.02C"/>
    <property type="match status" value="1"/>
</dbReference>
<dbReference type="AlphaFoldDB" id="A0A0P1E7B7"/>
<sequence length="139" mass="15603">MKQEFFELSIETPGKSLTDISGVVQRTVSEHGFGSGLLTLWCVHTGAALLVQANADPEVVKDIETFFEELVPKSPGKYHHRPTEDDNAPSHLRALLTQTQVSIPVEQGQLPLGRVQSLYLFEHREARKTRRLKVHYIGT</sequence>
<dbReference type="PANTHER" id="PTHR30615">
    <property type="entry name" value="UNCHARACTERIZED PROTEIN YJBQ-RELATED"/>
    <property type="match status" value="1"/>
</dbReference>
<dbReference type="Proteomes" id="UP000050786">
    <property type="component" value="Unassembled WGS sequence"/>
</dbReference>
<dbReference type="SUPFAM" id="SSF111038">
    <property type="entry name" value="YjbQ-like"/>
    <property type="match status" value="1"/>
</dbReference>
<comment type="similarity">
    <text evidence="1">Belongs to the UPF0047 family.</text>
</comment>
<dbReference type="RefSeq" id="WP_058274694.1">
    <property type="nucleotide sequence ID" value="NZ_CYPS01000057.1"/>
</dbReference>
<dbReference type="Pfam" id="PF01894">
    <property type="entry name" value="YjbQ"/>
    <property type="match status" value="1"/>
</dbReference>
<name>A0A0P1E7B7_9RHOB</name>
<reference evidence="3" key="1">
    <citation type="submission" date="2015-09" db="EMBL/GenBank/DDBJ databases">
        <authorList>
            <person name="Rodrigo-Torres L."/>
            <person name="Arahal D.R."/>
        </authorList>
    </citation>
    <scope>NUCLEOTIDE SEQUENCE [LARGE SCALE GENOMIC DNA]</scope>
    <source>
        <strain evidence="3">CECT 4293</strain>
    </source>
</reference>
<accession>A0A0P1E7B7</accession>